<dbReference type="PANTHER" id="PTHR45629:SF7">
    <property type="entry name" value="DNA EXCISION REPAIR PROTEIN ERCC-6-RELATED"/>
    <property type="match status" value="1"/>
</dbReference>
<dbReference type="InterPro" id="IPR014001">
    <property type="entry name" value="Helicase_ATP-bd"/>
</dbReference>
<dbReference type="GO" id="GO:0016787">
    <property type="term" value="F:hydrolase activity"/>
    <property type="evidence" value="ECO:0007669"/>
    <property type="project" value="UniProtKB-KW"/>
</dbReference>
<dbReference type="EMBL" id="NHOQ01002573">
    <property type="protein sequence ID" value="PWA15805.1"/>
    <property type="molecule type" value="Genomic_DNA"/>
</dbReference>
<reference evidence="8 9" key="1">
    <citation type="journal article" date="2018" name="G3 (Bethesda)">
        <title>A High-Quality Reference Genome for the Invasive Mosquitofish Gambusia affinis Using a Chicago Library.</title>
        <authorList>
            <person name="Hoffberg S.L."/>
            <person name="Troendle N.J."/>
            <person name="Glenn T.C."/>
            <person name="Mahmud O."/>
            <person name="Louha S."/>
            <person name="Chalopin D."/>
            <person name="Bennetzen J.L."/>
            <person name="Mauricio R."/>
        </authorList>
    </citation>
    <scope>NUCLEOTIDE SEQUENCE [LARGE SCALE GENOMIC DNA]</scope>
    <source>
        <strain evidence="8">NE01/NJP1002.9</strain>
        <tissue evidence="8">Muscle</tissue>
    </source>
</reference>
<feature type="region of interest" description="Disordered" evidence="5">
    <location>
        <begin position="795"/>
        <end position="872"/>
    </location>
</feature>
<protein>
    <recommendedName>
        <fullName evidence="10">DNA excision repair protein ERCC-6-like 2</fullName>
    </recommendedName>
</protein>
<evidence type="ECO:0000256" key="4">
    <source>
        <dbReference type="ARBA" id="ARBA00023242"/>
    </source>
</evidence>
<evidence type="ECO:0000259" key="6">
    <source>
        <dbReference type="PROSITE" id="PS51192"/>
    </source>
</evidence>
<keyword evidence="3" id="KW-0347">Helicase</keyword>
<evidence type="ECO:0000313" key="9">
    <source>
        <dbReference type="Proteomes" id="UP000250572"/>
    </source>
</evidence>
<feature type="compositionally biased region" description="Basic and acidic residues" evidence="5">
    <location>
        <begin position="549"/>
        <end position="580"/>
    </location>
</feature>
<accession>A0A315UX46</accession>
<feature type="compositionally biased region" description="Basic and acidic residues" evidence="5">
    <location>
        <begin position="820"/>
        <end position="830"/>
    </location>
</feature>
<feature type="domain" description="Helicase ATP-binding" evidence="6">
    <location>
        <begin position="1"/>
        <end position="135"/>
    </location>
</feature>
<keyword evidence="3" id="KW-0067">ATP-binding</keyword>
<dbReference type="Pfam" id="PF00271">
    <property type="entry name" value="Helicase_C"/>
    <property type="match status" value="1"/>
</dbReference>
<dbReference type="Proteomes" id="UP000250572">
    <property type="component" value="Unassembled WGS sequence"/>
</dbReference>
<dbReference type="PROSITE" id="PS51192">
    <property type="entry name" value="HELICASE_ATP_BIND_1"/>
    <property type="match status" value="1"/>
</dbReference>
<dbReference type="Gene3D" id="3.40.50.10810">
    <property type="entry name" value="Tandem AAA-ATPase domain"/>
    <property type="match status" value="1"/>
</dbReference>
<feature type="compositionally biased region" description="Basic residues" evidence="5">
    <location>
        <begin position="807"/>
        <end position="816"/>
    </location>
</feature>
<feature type="compositionally biased region" description="Polar residues" evidence="5">
    <location>
        <begin position="1216"/>
        <end position="1241"/>
    </location>
</feature>
<evidence type="ECO:0000256" key="5">
    <source>
        <dbReference type="SAM" id="MobiDB-lite"/>
    </source>
</evidence>
<name>A0A315UX46_GAMAF</name>
<dbReference type="Gene3D" id="3.40.50.300">
    <property type="entry name" value="P-loop containing nucleotide triphosphate hydrolases"/>
    <property type="match status" value="1"/>
</dbReference>
<feature type="compositionally biased region" description="Polar residues" evidence="5">
    <location>
        <begin position="1262"/>
        <end position="1311"/>
    </location>
</feature>
<feature type="region of interest" description="Disordered" evidence="5">
    <location>
        <begin position="647"/>
        <end position="722"/>
    </location>
</feature>
<keyword evidence="4" id="KW-0539">Nucleus</keyword>
<feature type="domain" description="Helicase C-terminal" evidence="7">
    <location>
        <begin position="347"/>
        <end position="504"/>
    </location>
</feature>
<evidence type="ECO:0000259" key="7">
    <source>
        <dbReference type="PROSITE" id="PS51194"/>
    </source>
</evidence>
<gene>
    <name evidence="8" type="ORF">CCH79_00008919</name>
</gene>
<feature type="compositionally biased region" description="Polar residues" evidence="5">
    <location>
        <begin position="676"/>
        <end position="686"/>
    </location>
</feature>
<dbReference type="SMART" id="SM00490">
    <property type="entry name" value="HELICc"/>
    <property type="match status" value="1"/>
</dbReference>
<dbReference type="InterPro" id="IPR049730">
    <property type="entry name" value="SNF2/RAD54-like_C"/>
</dbReference>
<dbReference type="InterPro" id="IPR000330">
    <property type="entry name" value="SNF2_N"/>
</dbReference>
<dbReference type="PROSITE" id="PS51194">
    <property type="entry name" value="HELICASE_CTER"/>
    <property type="match status" value="1"/>
</dbReference>
<feature type="compositionally biased region" description="Polar residues" evidence="5">
    <location>
        <begin position="1138"/>
        <end position="1155"/>
    </location>
</feature>
<feature type="region of interest" description="Disordered" evidence="5">
    <location>
        <begin position="742"/>
        <end position="763"/>
    </location>
</feature>
<feature type="compositionally biased region" description="Low complexity" evidence="5">
    <location>
        <begin position="1039"/>
        <end position="1057"/>
    </location>
</feature>
<dbReference type="GO" id="GO:0005524">
    <property type="term" value="F:ATP binding"/>
    <property type="evidence" value="ECO:0007669"/>
    <property type="project" value="InterPro"/>
</dbReference>
<dbReference type="InterPro" id="IPR050496">
    <property type="entry name" value="SNF2_RAD54_helicase_repair"/>
</dbReference>
<feature type="region of interest" description="Disordered" evidence="5">
    <location>
        <begin position="1259"/>
        <end position="1312"/>
    </location>
</feature>
<evidence type="ECO:0008006" key="10">
    <source>
        <dbReference type="Google" id="ProtNLM"/>
    </source>
</evidence>
<dbReference type="InterPro" id="IPR001650">
    <property type="entry name" value="Helicase_C-like"/>
</dbReference>
<proteinExistence type="predicted"/>
<evidence type="ECO:0000256" key="2">
    <source>
        <dbReference type="ARBA" id="ARBA00022801"/>
    </source>
</evidence>
<feature type="compositionally biased region" description="Polar residues" evidence="5">
    <location>
        <begin position="928"/>
        <end position="947"/>
    </location>
</feature>
<keyword evidence="3" id="KW-0547">Nucleotide-binding</keyword>
<evidence type="ECO:0000256" key="1">
    <source>
        <dbReference type="ARBA" id="ARBA00004123"/>
    </source>
</evidence>
<feature type="compositionally biased region" description="Basic residues" evidence="5">
    <location>
        <begin position="1069"/>
        <end position="1079"/>
    </location>
</feature>
<dbReference type="FunFam" id="3.40.50.10810:FF:000019">
    <property type="entry name" value="DNA excision repair protein ERCC-6-like 2 isoform X1"/>
    <property type="match status" value="1"/>
</dbReference>
<dbReference type="InterPro" id="IPR027417">
    <property type="entry name" value="P-loop_NTPase"/>
</dbReference>
<feature type="region of interest" description="Disordered" evidence="5">
    <location>
        <begin position="1186"/>
        <end position="1241"/>
    </location>
</feature>
<dbReference type="CDD" id="cd18793">
    <property type="entry name" value="SF2_C_SNF"/>
    <property type="match status" value="1"/>
</dbReference>
<evidence type="ECO:0000313" key="8">
    <source>
        <dbReference type="EMBL" id="PWA15805.1"/>
    </source>
</evidence>
<feature type="compositionally biased region" description="Polar residues" evidence="5">
    <location>
        <begin position="1080"/>
        <end position="1099"/>
    </location>
</feature>
<organism evidence="8 9">
    <name type="scientific">Gambusia affinis</name>
    <name type="common">Western mosquitofish</name>
    <name type="synonym">Heterandria affinis</name>
    <dbReference type="NCBI Taxonomy" id="33528"/>
    <lineage>
        <taxon>Eukaryota</taxon>
        <taxon>Metazoa</taxon>
        <taxon>Chordata</taxon>
        <taxon>Craniata</taxon>
        <taxon>Vertebrata</taxon>
        <taxon>Euteleostomi</taxon>
        <taxon>Actinopterygii</taxon>
        <taxon>Neopterygii</taxon>
        <taxon>Teleostei</taxon>
        <taxon>Neoteleostei</taxon>
        <taxon>Acanthomorphata</taxon>
        <taxon>Ovalentaria</taxon>
        <taxon>Atherinomorphae</taxon>
        <taxon>Cyprinodontiformes</taxon>
        <taxon>Poeciliidae</taxon>
        <taxon>Poeciliinae</taxon>
        <taxon>Gambusia</taxon>
    </lineage>
</organism>
<feature type="region of interest" description="Disordered" evidence="5">
    <location>
        <begin position="1038"/>
        <end position="1170"/>
    </location>
</feature>
<dbReference type="Pfam" id="PF25806">
    <property type="entry name" value="RHH_ERCC6L2"/>
    <property type="match status" value="1"/>
</dbReference>
<dbReference type="InterPro" id="IPR057931">
    <property type="entry name" value="RHH_ERCC6L2"/>
</dbReference>
<dbReference type="GO" id="GO:0005634">
    <property type="term" value="C:nucleus"/>
    <property type="evidence" value="ECO:0007669"/>
    <property type="project" value="UniProtKB-SubCell"/>
</dbReference>
<feature type="region of interest" description="Disordered" evidence="5">
    <location>
        <begin position="544"/>
        <end position="628"/>
    </location>
</feature>
<evidence type="ECO:0000256" key="3">
    <source>
        <dbReference type="ARBA" id="ARBA00022806"/>
    </source>
</evidence>
<keyword evidence="2" id="KW-0378">Hydrolase</keyword>
<dbReference type="Pfam" id="PF00176">
    <property type="entry name" value="SNF2-rel_dom"/>
    <property type="match status" value="1"/>
</dbReference>
<feature type="compositionally biased region" description="Basic and acidic residues" evidence="5">
    <location>
        <begin position="694"/>
        <end position="715"/>
    </location>
</feature>
<dbReference type="GO" id="GO:0004386">
    <property type="term" value="F:helicase activity"/>
    <property type="evidence" value="ECO:0007669"/>
    <property type="project" value="UniProtKB-KW"/>
</dbReference>
<dbReference type="InterPro" id="IPR038718">
    <property type="entry name" value="SNF2-like_sf"/>
</dbReference>
<feature type="compositionally biased region" description="Polar residues" evidence="5">
    <location>
        <begin position="855"/>
        <end position="867"/>
    </location>
</feature>
<comment type="caution">
    <text evidence="8">The sequence shown here is derived from an EMBL/GenBank/DDBJ whole genome shotgun (WGS) entry which is preliminary data.</text>
</comment>
<keyword evidence="9" id="KW-1185">Reference proteome</keyword>
<dbReference type="STRING" id="33528.ENSGAFP00000018302"/>
<comment type="subcellular location">
    <subcellularLocation>
        <location evidence="1">Nucleus</location>
    </subcellularLocation>
</comment>
<feature type="compositionally biased region" description="Basic and acidic residues" evidence="5">
    <location>
        <begin position="1186"/>
        <end position="1198"/>
    </location>
</feature>
<dbReference type="SUPFAM" id="SSF52540">
    <property type="entry name" value="P-loop containing nucleoside triphosphate hydrolases"/>
    <property type="match status" value="2"/>
</dbReference>
<feature type="compositionally biased region" description="Basic and acidic residues" evidence="5">
    <location>
        <begin position="647"/>
        <end position="657"/>
    </location>
</feature>
<dbReference type="PANTHER" id="PTHR45629">
    <property type="entry name" value="SNF2/RAD54 FAMILY MEMBER"/>
    <property type="match status" value="1"/>
</dbReference>
<sequence>MKLIKVLCDPIQVFLIVAPLSVLYNWKDELDTWGYFQCVVVHGLRKEEELARIKNGRIEIALTTYETLRLCLDQFNKINWSAVIVDEAHKIKNPESQITQSMKELRCKNRIGLTGTILQNNLEELWCVMDWAIPGCLGNLGHFKNNFSDPIEKGQRHSATKRALATGRKTVRALVRKIAPFFLRRTKALIKEQLPKKDDRVVYCSLTDFQQTVYQAVLDTEDVTLLLRSSEKCDCQSGRTRRGCCYQKTSQGVYVKHLYFTYLSILRKVANHAALLQSTSGTSKKQEKYVSSVCAKVFQKFPDFVQRCKNEAFEALSDPMYSGKMKVPHSSRKHFHAIFTDRFSAVDLQKLLKYYLQKRDKVLIFSLSTKLLNILQSYCMAEGLDFSRLDGTTKSRERVQIVKEFNSSSHVNLCLVSTMAGGLGLNFVGANVVVLFDPTWNPANDLQAIDRAYRIGQCRDVTVLRLISLGTVEEVIYLRQLYKQQLQCSVVGKESARRYFEAVQGNTVYKGELFGIKNLFRLQIEGTCLTRRILEREGQMEAGVITTKTHKEGEKENKTSRNEEHGDNTLSKDEAPEENMHVSNIPKGVLDFSSGSETDEELQGPKPKTRNSSAGHGSRSGKAAGGPVHMSLLQHGFSRLLESVKDRQQLREGDRSSSAEGSPFEEEAGEQKIDETSTGICTTSCEGNGPARLPESETKSPNKSTDSDRQDRDDGSNILLLKMGDYAERQRLGLKRRLNKQIAAKDESDGNSSPENKKANRLKTTVTKVHQFEGCSDESEDLDVEAQICSKRGASNLHNKEEDGGRRKPGRGRRRQSGIARDKARSKYTEVIEAFTSSEDERSAPGRRARRSEVASFTSLRGSTTPASEEKEQTIDNVLGCVQEVMYMHSNQRVVGGSRAEELISRAAVRDVFERNMYSQLPANNLLGTQESLPASSPDSQPNTSGIHLQRPNVDHPVIFSSKKIHHTGCTTVIIGDTPKAVCRQQLEEMAQHFKFVSVHQFATEILKGSSSHRLDWLCRYYTSLNHSDVAEAVTENFPDTTAQPSSPTTPAFSSSTKMSDKTQQIKSSRIRKVRKCSQTRRTNPRSPQNNISSPQSKSGVLKNNGLEPPKKAGISEKNLPDPLQDVQRFVSEEQEEMVSSANRHSRTQKSSVSSAGACRPGGGLTANSLGQVSRESAVAAFLNHTDRDCPSSPDLRRCSSATLSKPTAQEREQGIQESSLRTGETSQGSSEPPSALCNSSHLKDLIGDTSILDDLLKPKSKNVQQKSGPKTPPVSSLLLNPTPDTSSSPKLTLGTDSSSVTQNTAPVQTSRRARKDIWDILSEGNEERINRLTDPEEVQKVCINSTFAARGFSGQKESKNLWKTNDKFLWRK</sequence>
<feature type="region of interest" description="Disordered" evidence="5">
    <location>
        <begin position="928"/>
        <end position="952"/>
    </location>
</feature>
<dbReference type="SMART" id="SM00487">
    <property type="entry name" value="DEXDc"/>
    <property type="match status" value="1"/>
</dbReference>